<dbReference type="SUPFAM" id="SSF53474">
    <property type="entry name" value="alpha/beta-Hydrolases"/>
    <property type="match status" value="1"/>
</dbReference>
<comment type="caution">
    <text evidence="7">The sequence shown here is derived from an EMBL/GenBank/DDBJ whole genome shotgun (WGS) entry which is preliminary data.</text>
</comment>
<protein>
    <recommendedName>
        <fullName evidence="4">Acyl-peptide hydrolase</fullName>
    </recommendedName>
    <alternativeName>
        <fullName evidence="3">Acylaminoacyl-peptidase</fullName>
    </alternativeName>
</protein>
<evidence type="ECO:0000313" key="7">
    <source>
        <dbReference type="EMBL" id="OHB02630.1"/>
    </source>
</evidence>
<sequence length="612" mass="68780">MSNIKEQWEQRFYDYTILWMNPAFNAPHRAILVSNLSGKFQLHSYDFITKFSRQLTKKSQGTLFGSISSNGEYVFYLNDIAGGEHGHFMRIPFAGGHAIDITPSLPQYYSYEVSVNNTGNLLCFSASIEDKNKIYLVSFDSKGSPLTPYLLYESAKSIQGSIMSPDGKFTCISLSSNGTKTISEILIFDNVTGNIIYKSNIKGSYTPHTFSKKSSELEILGLSNTSGSYRPILLYPKKKTIREIKDSSFKGDIFVMGWIEDEQKLLLCDVYQAKQKLLLYDLKNKTIKKIGPTSGTFDLFFNSIAILPDKSILIRWHSFETPPQILKLHYPLYKKITNVYLPVSTAKTNSKFESVYFHSLDGKKVQMWIAKPKNNKRSGSFVIDIHGGPHGVVGDEFSPKAQAWLDKGFGYCAVNYRGSIGFGKKFAEDIYGNPGKWEVEDIVAARNWLVRKELADSKKIILSGWSWGGYVVLLALGKYPNLWAGGIAGTPIADCIFQYEDEPAFFQALDRKRFGGTPTEVPDIYKSSSPITYAKKFQAPILILYGENDVRCPPRQIAYFEKILKKEGKKITVKKFSSGHAGEFANTKIRVSNIKAALDFAMNIIGKAPLKE</sequence>
<dbReference type="SUPFAM" id="SSF69322">
    <property type="entry name" value="Tricorn protease domain 2"/>
    <property type="match status" value="1"/>
</dbReference>
<dbReference type="Proteomes" id="UP000178404">
    <property type="component" value="Unassembled WGS sequence"/>
</dbReference>
<dbReference type="EMBL" id="MHWA01000001">
    <property type="protein sequence ID" value="OHB02630.1"/>
    <property type="molecule type" value="Genomic_DNA"/>
</dbReference>
<accession>A0A1G2U133</accession>
<dbReference type="Gene3D" id="3.40.50.1820">
    <property type="entry name" value="alpha/beta hydrolase"/>
    <property type="match status" value="1"/>
</dbReference>
<evidence type="ECO:0000313" key="8">
    <source>
        <dbReference type="Proteomes" id="UP000178404"/>
    </source>
</evidence>
<comment type="function">
    <text evidence="5">This enzyme catalyzes the hydrolysis of the N-terminal peptide bond of an N-acetylated peptide to generate an N-acetylated amino acid and a peptide with a free N-terminus. It preferentially cleaves off Ac-Ala, Ac-Met and Ac-Ser. Also, involved in the degradation of oxidized and glycated proteins.</text>
</comment>
<dbReference type="InterPro" id="IPR001375">
    <property type="entry name" value="Peptidase_S9_cat"/>
</dbReference>
<keyword evidence="2" id="KW-0007">Acetylation</keyword>
<evidence type="ECO:0000256" key="3">
    <source>
        <dbReference type="ARBA" id="ARBA00032284"/>
    </source>
</evidence>
<organism evidence="7 8">
    <name type="scientific">Candidatus Zambryskibacteria bacterium RIFCSPLOWO2_01_FULL_35_19</name>
    <dbReference type="NCBI Taxonomy" id="1802757"/>
    <lineage>
        <taxon>Bacteria</taxon>
        <taxon>Candidatus Zambryskiibacteriota</taxon>
    </lineage>
</organism>
<evidence type="ECO:0000256" key="1">
    <source>
        <dbReference type="ARBA" id="ARBA00022801"/>
    </source>
</evidence>
<feature type="domain" description="Peptidase S9 prolyl oligopeptidase catalytic" evidence="6">
    <location>
        <begin position="397"/>
        <end position="606"/>
    </location>
</feature>
<dbReference type="PANTHER" id="PTHR42776">
    <property type="entry name" value="SERINE PEPTIDASE S9 FAMILY MEMBER"/>
    <property type="match status" value="1"/>
</dbReference>
<name>A0A1G2U133_9BACT</name>
<dbReference type="AlphaFoldDB" id="A0A1G2U133"/>
<dbReference type="GO" id="GO:0004252">
    <property type="term" value="F:serine-type endopeptidase activity"/>
    <property type="evidence" value="ECO:0007669"/>
    <property type="project" value="InterPro"/>
</dbReference>
<evidence type="ECO:0000256" key="4">
    <source>
        <dbReference type="ARBA" id="ARBA00032596"/>
    </source>
</evidence>
<proteinExistence type="predicted"/>
<evidence type="ECO:0000256" key="5">
    <source>
        <dbReference type="ARBA" id="ARBA00045885"/>
    </source>
</evidence>
<dbReference type="GO" id="GO:0006508">
    <property type="term" value="P:proteolysis"/>
    <property type="evidence" value="ECO:0007669"/>
    <property type="project" value="InterPro"/>
</dbReference>
<dbReference type="PROSITE" id="PS00708">
    <property type="entry name" value="PRO_ENDOPEP_SER"/>
    <property type="match status" value="1"/>
</dbReference>
<dbReference type="PANTHER" id="PTHR42776:SF27">
    <property type="entry name" value="DIPEPTIDYL PEPTIDASE FAMILY MEMBER 6"/>
    <property type="match status" value="1"/>
</dbReference>
<dbReference type="InterPro" id="IPR011042">
    <property type="entry name" value="6-blade_b-propeller_TolB-like"/>
</dbReference>
<keyword evidence="1" id="KW-0378">Hydrolase</keyword>
<evidence type="ECO:0000256" key="2">
    <source>
        <dbReference type="ARBA" id="ARBA00022990"/>
    </source>
</evidence>
<dbReference type="InterPro" id="IPR029058">
    <property type="entry name" value="AB_hydrolase_fold"/>
</dbReference>
<evidence type="ECO:0000259" key="6">
    <source>
        <dbReference type="Pfam" id="PF00326"/>
    </source>
</evidence>
<dbReference type="Pfam" id="PF00326">
    <property type="entry name" value="Peptidase_S9"/>
    <property type="match status" value="1"/>
</dbReference>
<gene>
    <name evidence="7" type="ORF">A3A90_01730</name>
</gene>
<reference evidence="7 8" key="1">
    <citation type="journal article" date="2016" name="Nat. Commun.">
        <title>Thousands of microbial genomes shed light on interconnected biogeochemical processes in an aquifer system.</title>
        <authorList>
            <person name="Anantharaman K."/>
            <person name="Brown C.T."/>
            <person name="Hug L.A."/>
            <person name="Sharon I."/>
            <person name="Castelle C.J."/>
            <person name="Probst A.J."/>
            <person name="Thomas B.C."/>
            <person name="Singh A."/>
            <person name="Wilkins M.J."/>
            <person name="Karaoz U."/>
            <person name="Brodie E.L."/>
            <person name="Williams K.H."/>
            <person name="Hubbard S.S."/>
            <person name="Banfield J.F."/>
        </authorList>
    </citation>
    <scope>NUCLEOTIDE SEQUENCE [LARGE SCALE GENOMIC DNA]</scope>
</reference>
<dbReference type="Gene3D" id="2.120.10.30">
    <property type="entry name" value="TolB, C-terminal domain"/>
    <property type="match status" value="1"/>
</dbReference>
<dbReference type="InterPro" id="IPR002471">
    <property type="entry name" value="Pept_S9_AS"/>
</dbReference>